<evidence type="ECO:0000313" key="3">
    <source>
        <dbReference type="Proteomes" id="UP000193925"/>
    </source>
</evidence>
<organism evidence="1">
    <name type="scientific">Acidithiobacillus ferrivorans</name>
    <dbReference type="NCBI Taxonomy" id="160808"/>
    <lineage>
        <taxon>Bacteria</taxon>
        <taxon>Pseudomonadati</taxon>
        <taxon>Pseudomonadota</taxon>
        <taxon>Acidithiobacillia</taxon>
        <taxon>Acidithiobacillales</taxon>
        <taxon>Acidithiobacillaceae</taxon>
        <taxon>Acidithiobacillus</taxon>
    </lineage>
</organism>
<reference evidence="2 3" key="3">
    <citation type="submission" date="2017-03" db="EMBL/GenBank/DDBJ databases">
        <authorList>
            <person name="Regsiter A."/>
            <person name="William W."/>
        </authorList>
    </citation>
    <scope>NUCLEOTIDE SEQUENCE [LARGE SCALE GENOMIC DNA]</scope>
    <source>
        <strain evidence="2">PRJEB5721</strain>
    </source>
</reference>
<sequence length="118" mass="13126">MTIPHKQTTTPGAAVYQDLLAELSAAIAPLQALHQQAVEALALSVQEMVRSGSRDVQRIEHTLDQLLGHACLPEGLTLFKALCRHYWTLNPQATASYVRAYRELWDADDKNDTEEVQA</sequence>
<keyword evidence="3" id="KW-1185">Reference proteome</keyword>
<reference evidence="1" key="2">
    <citation type="submission" date="2014-07" db="EMBL/GenBank/DDBJ databases">
        <title>Initial genome analysis of the psychrotolerant acidophile Acidithiobacillus ferrivorans CF27: insights into iron and sulfur oxidation pathways and into biofilm formation.</title>
        <authorList>
            <person name="Talla E."/>
            <person name="Hedrich S."/>
            <person name="Mangenot S."/>
            <person name="Ji B."/>
            <person name="Johnson D.B."/>
            <person name="Barbe V."/>
            <person name="Bonnefoy V."/>
        </authorList>
    </citation>
    <scope>NUCLEOTIDE SEQUENCE [LARGE SCALE GENOMIC DNA]</scope>
    <source>
        <strain evidence="1">CF27</strain>
    </source>
</reference>
<dbReference type="EMBL" id="LT841305">
    <property type="protein sequence ID" value="SMH65922.1"/>
    <property type="molecule type" value="Genomic_DNA"/>
</dbReference>
<protein>
    <submittedName>
        <fullName evidence="1">Uncharacterized protein</fullName>
    </submittedName>
</protein>
<gene>
    <name evidence="2" type="ORF">AFERRI_20711</name>
    <name evidence="1" type="ORF">AFERRI_420079</name>
</gene>
<dbReference type="Proteomes" id="UP000193925">
    <property type="component" value="Chromosome AFERRI"/>
</dbReference>
<dbReference type="EMBL" id="CCCS020000037">
    <property type="protein sequence ID" value="CDQ10781.1"/>
    <property type="molecule type" value="Genomic_DNA"/>
</dbReference>
<dbReference type="RefSeq" id="WP_051984840.1">
    <property type="nucleotide sequence ID" value="NZ_CCCS020000037.1"/>
</dbReference>
<evidence type="ECO:0000313" key="2">
    <source>
        <dbReference type="EMBL" id="SMH65922.1"/>
    </source>
</evidence>
<dbReference type="AlphaFoldDB" id="A0A060UR43"/>
<proteinExistence type="predicted"/>
<evidence type="ECO:0000313" key="1">
    <source>
        <dbReference type="EMBL" id="CDQ10781.1"/>
    </source>
</evidence>
<reference evidence="1" key="1">
    <citation type="submission" date="2014-03" db="EMBL/GenBank/DDBJ databases">
        <authorList>
            <person name="Genoscope - CEA"/>
        </authorList>
    </citation>
    <scope>NUCLEOTIDE SEQUENCE [LARGE SCALE GENOMIC DNA]</scope>
    <source>
        <strain evidence="1">CF27</strain>
    </source>
</reference>
<accession>A0A060UR43</accession>
<name>A0A060UR43_9PROT</name>